<dbReference type="OrthoDB" id="5567253at2"/>
<evidence type="ECO:0000256" key="2">
    <source>
        <dbReference type="ARBA" id="ARBA00022908"/>
    </source>
</evidence>
<dbReference type="Gene3D" id="3.30.160.390">
    <property type="entry name" value="Integrase, DNA-binding domain"/>
    <property type="match status" value="1"/>
</dbReference>
<dbReference type="PROSITE" id="PS51900">
    <property type="entry name" value="CB"/>
    <property type="match status" value="1"/>
</dbReference>
<evidence type="ECO:0000256" key="4">
    <source>
        <dbReference type="ARBA" id="ARBA00023172"/>
    </source>
</evidence>
<name>I1DW64_9GAMM</name>
<feature type="region of interest" description="Disordered" evidence="6">
    <location>
        <begin position="219"/>
        <end position="239"/>
    </location>
</feature>
<dbReference type="EMBL" id="BAFK01000005">
    <property type="protein sequence ID" value="GAB58292.1"/>
    <property type="molecule type" value="Genomic_DNA"/>
</dbReference>
<dbReference type="AlphaFoldDB" id="I1DW64"/>
<dbReference type="InterPro" id="IPR038488">
    <property type="entry name" value="Integrase_DNA-bd_sf"/>
</dbReference>
<dbReference type="Gene3D" id="1.10.443.10">
    <property type="entry name" value="Intergrase catalytic core"/>
    <property type="match status" value="1"/>
</dbReference>
<reference evidence="9 10" key="1">
    <citation type="journal article" date="2012" name="J. Bacteriol.">
        <title>Genome Sequence of the Protease-Producing Bacterium Rheinheimera nanhaiensis E407-8T, Isolated from Deep-Sea Sediment of the South China Sea.</title>
        <authorList>
            <person name="Zhang X.-Y."/>
            <person name="Zhang Y.-J."/>
            <person name="Qin Q.-L."/>
            <person name="Xie B.-B."/>
            <person name="Chen X.-L."/>
            <person name="Zhou B.-C."/>
            <person name="Zhang Y.-Z."/>
        </authorList>
    </citation>
    <scope>NUCLEOTIDE SEQUENCE [LARGE SCALE GENOMIC DNA]</scope>
    <source>
        <strain evidence="9 10">E407-8</strain>
    </source>
</reference>
<dbReference type="CDD" id="cd00796">
    <property type="entry name" value="INT_Rci_Hp1_C"/>
    <property type="match status" value="1"/>
</dbReference>
<dbReference type="InterPro" id="IPR011010">
    <property type="entry name" value="DNA_brk_join_enz"/>
</dbReference>
<dbReference type="GO" id="GO:0006310">
    <property type="term" value="P:DNA recombination"/>
    <property type="evidence" value="ECO:0007669"/>
    <property type="project" value="UniProtKB-KW"/>
</dbReference>
<evidence type="ECO:0000256" key="1">
    <source>
        <dbReference type="ARBA" id="ARBA00008857"/>
    </source>
</evidence>
<keyword evidence="3 5" id="KW-0238">DNA-binding</keyword>
<dbReference type="InterPro" id="IPR002104">
    <property type="entry name" value="Integrase_catalytic"/>
</dbReference>
<protein>
    <submittedName>
        <fullName evidence="9">Integrase</fullName>
    </submittedName>
</protein>
<dbReference type="GO" id="GO:0015074">
    <property type="term" value="P:DNA integration"/>
    <property type="evidence" value="ECO:0007669"/>
    <property type="project" value="UniProtKB-KW"/>
</dbReference>
<evidence type="ECO:0000259" key="8">
    <source>
        <dbReference type="PROSITE" id="PS51900"/>
    </source>
</evidence>
<organism evidence="9 10">
    <name type="scientific">Rheinheimera nanhaiensis E407-8</name>
    <dbReference type="NCBI Taxonomy" id="562729"/>
    <lineage>
        <taxon>Bacteria</taxon>
        <taxon>Pseudomonadati</taxon>
        <taxon>Pseudomonadota</taxon>
        <taxon>Gammaproteobacteria</taxon>
        <taxon>Chromatiales</taxon>
        <taxon>Chromatiaceae</taxon>
        <taxon>Rheinheimera</taxon>
    </lineage>
</organism>
<gene>
    <name evidence="9" type="ORF">RNAN_1263</name>
</gene>
<keyword evidence="4" id="KW-0233">DNA recombination</keyword>
<keyword evidence="2" id="KW-0229">DNA integration</keyword>
<keyword evidence="10" id="KW-1185">Reference proteome</keyword>
<dbReference type="STRING" id="562729.RNAN_1263"/>
<feature type="domain" description="Core-binding (CB)" evidence="8">
    <location>
        <begin position="106"/>
        <end position="183"/>
    </location>
</feature>
<comment type="similarity">
    <text evidence="1">Belongs to the 'phage' integrase family.</text>
</comment>
<dbReference type="PANTHER" id="PTHR30629">
    <property type="entry name" value="PROPHAGE INTEGRASE"/>
    <property type="match status" value="1"/>
</dbReference>
<proteinExistence type="inferred from homology"/>
<dbReference type="GO" id="GO:0003677">
    <property type="term" value="F:DNA binding"/>
    <property type="evidence" value="ECO:0007669"/>
    <property type="project" value="UniProtKB-UniRule"/>
</dbReference>
<evidence type="ECO:0000313" key="9">
    <source>
        <dbReference type="EMBL" id="GAB58292.1"/>
    </source>
</evidence>
<evidence type="ECO:0000259" key="7">
    <source>
        <dbReference type="PROSITE" id="PS51898"/>
    </source>
</evidence>
<evidence type="ECO:0000313" key="10">
    <source>
        <dbReference type="Proteomes" id="UP000004374"/>
    </source>
</evidence>
<dbReference type="RefSeq" id="WP_008219843.1">
    <property type="nucleotide sequence ID" value="NZ_BAFK01000005.1"/>
</dbReference>
<dbReference type="InterPro" id="IPR025166">
    <property type="entry name" value="Integrase_DNA_bind_dom"/>
</dbReference>
<dbReference type="Gene3D" id="1.10.150.130">
    <property type="match status" value="1"/>
</dbReference>
<evidence type="ECO:0000256" key="6">
    <source>
        <dbReference type="SAM" id="MobiDB-lite"/>
    </source>
</evidence>
<dbReference type="InterPro" id="IPR044068">
    <property type="entry name" value="CB"/>
</dbReference>
<dbReference type="PANTHER" id="PTHR30629:SF2">
    <property type="entry name" value="PROPHAGE INTEGRASE INTS-RELATED"/>
    <property type="match status" value="1"/>
</dbReference>
<dbReference type="Pfam" id="PF00589">
    <property type="entry name" value="Phage_integrase"/>
    <property type="match status" value="1"/>
</dbReference>
<dbReference type="PROSITE" id="PS51898">
    <property type="entry name" value="TYR_RECOMBINASE"/>
    <property type="match status" value="1"/>
</dbReference>
<dbReference type="SUPFAM" id="SSF56349">
    <property type="entry name" value="DNA breaking-rejoining enzymes"/>
    <property type="match status" value="1"/>
</dbReference>
<dbReference type="InterPro" id="IPR050808">
    <property type="entry name" value="Phage_Integrase"/>
</dbReference>
<feature type="domain" description="Tyr recombinase" evidence="7">
    <location>
        <begin position="204"/>
        <end position="408"/>
    </location>
</feature>
<dbReference type="Pfam" id="PF13356">
    <property type="entry name" value="Arm-DNA-bind_3"/>
    <property type="match status" value="1"/>
</dbReference>
<accession>I1DW64</accession>
<sequence length="411" mass="46645">MAVKAKISQTSIKNLRPEDKRINDTEIAGFHALIAASGKITYYLYYRHDGKQANIKLGVDGQITPAIARDLAKEKAGEVAKGTDVQEVKKQVKQAKKKEALSTLSKFIETKFEPWLFSQNPKTAKARADVLKTSFAHLMDYQLSDIKPHLIEQWRIERKAKGNKNASINRQVTNLKSCLSRAVEWEVIEKHELNKLKPLPEDNSKVRYLSKDEEARLRSAMRERDERIKQERDNGNQHRTERNYELLPSLRDNTFADHLEPIVLLAMNTGMRRGEILSLRWDDISFETKTLTVQFANAKSGKTRHIPLNGEAFRTLKSWQADTDNSGIVFKGSTGKAMTDIGKAWDKLLADAGITNFRFHDLRHHFASKLVMASVDLNTVRELLGHSDLAMTLRYAHLAPEHKAAAVNLIG</sequence>
<dbReference type="Proteomes" id="UP000004374">
    <property type="component" value="Unassembled WGS sequence"/>
</dbReference>
<dbReference type="InterPro" id="IPR013762">
    <property type="entry name" value="Integrase-like_cat_sf"/>
</dbReference>
<evidence type="ECO:0000256" key="5">
    <source>
        <dbReference type="PROSITE-ProRule" id="PRU01248"/>
    </source>
</evidence>
<evidence type="ECO:0000256" key="3">
    <source>
        <dbReference type="ARBA" id="ARBA00023125"/>
    </source>
</evidence>
<dbReference type="InterPro" id="IPR010998">
    <property type="entry name" value="Integrase_recombinase_N"/>
</dbReference>
<comment type="caution">
    <text evidence="9">The sequence shown here is derived from an EMBL/GenBank/DDBJ whole genome shotgun (WGS) entry which is preliminary data.</text>
</comment>